<accession>M1ZDA2</accession>
<feature type="transmembrane region" description="Helical" evidence="6">
    <location>
        <begin position="247"/>
        <end position="268"/>
    </location>
</feature>
<feature type="transmembrane region" description="Helical" evidence="6">
    <location>
        <begin position="57"/>
        <end position="81"/>
    </location>
</feature>
<feature type="transmembrane region" description="Helical" evidence="6">
    <location>
        <begin position="288"/>
        <end position="308"/>
    </location>
</feature>
<keyword evidence="3 6" id="KW-0812">Transmembrane</keyword>
<dbReference type="HOGENOM" id="CLU_021555_0_1_9"/>
<dbReference type="InterPro" id="IPR001248">
    <property type="entry name" value="Pur-cyt_permease"/>
</dbReference>
<proteinExistence type="inferred from homology"/>
<evidence type="ECO:0000256" key="4">
    <source>
        <dbReference type="ARBA" id="ARBA00022989"/>
    </source>
</evidence>
<feature type="transmembrane region" description="Helical" evidence="6">
    <location>
        <begin position="169"/>
        <end position="187"/>
    </location>
</feature>
<dbReference type="AlphaFoldDB" id="M1ZDA2"/>
<evidence type="ECO:0000256" key="1">
    <source>
        <dbReference type="ARBA" id="ARBA00004141"/>
    </source>
</evidence>
<keyword evidence="4 6" id="KW-1133">Transmembrane helix</keyword>
<evidence type="ECO:0000313" key="7">
    <source>
        <dbReference type="EMBL" id="SHD76503.1"/>
    </source>
</evidence>
<dbReference type="EMBL" id="LT669839">
    <property type="protein sequence ID" value="SHD76503.1"/>
    <property type="molecule type" value="Genomic_DNA"/>
</dbReference>
<feature type="transmembrane region" description="Helical" evidence="6">
    <location>
        <begin position="207"/>
        <end position="226"/>
    </location>
</feature>
<evidence type="ECO:0000256" key="5">
    <source>
        <dbReference type="ARBA" id="ARBA00023136"/>
    </source>
</evidence>
<dbReference type="GO" id="GO:0015205">
    <property type="term" value="F:nucleobase transmembrane transporter activity"/>
    <property type="evidence" value="ECO:0007669"/>
    <property type="project" value="TreeGrafter"/>
</dbReference>
<evidence type="ECO:0000256" key="3">
    <source>
        <dbReference type="ARBA" id="ARBA00022692"/>
    </source>
</evidence>
<dbReference type="OrthoDB" id="9780088at2"/>
<dbReference type="Proteomes" id="UP000245423">
    <property type="component" value="Chromosome 1"/>
</dbReference>
<feature type="transmembrane region" description="Helical" evidence="6">
    <location>
        <begin position="403"/>
        <end position="422"/>
    </location>
</feature>
<dbReference type="PANTHER" id="PTHR30618:SF0">
    <property type="entry name" value="PURINE-URACIL PERMEASE NCS1"/>
    <property type="match status" value="1"/>
</dbReference>
<name>M1ZDA2_9FIRM</name>
<feature type="transmembrane region" description="Helical" evidence="6">
    <location>
        <begin position="29"/>
        <end position="51"/>
    </location>
</feature>
<evidence type="ECO:0000256" key="2">
    <source>
        <dbReference type="ARBA" id="ARBA00008974"/>
    </source>
</evidence>
<evidence type="ECO:0000313" key="8">
    <source>
        <dbReference type="Proteomes" id="UP000245423"/>
    </source>
</evidence>
<feature type="transmembrane region" description="Helical" evidence="6">
    <location>
        <begin position="138"/>
        <end position="157"/>
    </location>
</feature>
<dbReference type="RefSeq" id="WP_005586716.1">
    <property type="nucleotide sequence ID" value="NZ_LT669839.1"/>
</dbReference>
<evidence type="ECO:0000256" key="6">
    <source>
        <dbReference type="SAM" id="Phobius"/>
    </source>
</evidence>
<dbReference type="Gene3D" id="1.10.4160.10">
    <property type="entry name" value="Hydantoin permease"/>
    <property type="match status" value="1"/>
</dbReference>
<dbReference type="Pfam" id="PF02133">
    <property type="entry name" value="Transp_cyt_pur"/>
    <property type="match status" value="1"/>
</dbReference>
<organism evidence="7 8">
    <name type="scientific">[Clostridium] ultunense Esp</name>
    <dbReference type="NCBI Taxonomy" id="1288971"/>
    <lineage>
        <taxon>Bacteria</taxon>
        <taxon>Bacillati</taxon>
        <taxon>Bacillota</taxon>
        <taxon>Tissierellia</taxon>
        <taxon>Tissierellales</taxon>
        <taxon>Tepidimicrobiaceae</taxon>
        <taxon>Schnuerera</taxon>
    </lineage>
</organism>
<dbReference type="InterPro" id="IPR045225">
    <property type="entry name" value="Uracil/uridine/allantoin_perm"/>
</dbReference>
<keyword evidence="8" id="KW-1185">Reference proteome</keyword>
<feature type="transmembrane region" description="Helical" evidence="6">
    <location>
        <begin position="351"/>
        <end position="375"/>
    </location>
</feature>
<protein>
    <submittedName>
        <fullName evidence="7">Uncharacterized protein</fullName>
    </submittedName>
</protein>
<sequence>MSKENNPNIDLDSLNPIPMSHRTMSPLNYAMVFWSSTIIVQIMVIGQYLLVPIGQLNFLQVIAVGIVSSVILSFCMTYNGIPGIKYGIPFIVQARAGFGTKGAKIIAFIRSIPGIAWNGIGCWIGAMSLEVVTKQLFGFGNVWFYFFLLLFLQSFLAYKGIQSIKWFDAVMSIVIFTMLIYFFYIVLQTGKVDFSTAMKVKGSWSLPFWAGVMGALANYTTAILNASDIMRHIKPSSQENLKSSSAFASFVGIIPPWMFMVLSGMLIGLATGAGDPIEGLVELAPNPVFGIILLVFIILAQVTSNLTLNILPPALAIQDIFGLSWKKGVIIVGFLSVLTAPWILFSSDYFFLFQNIYSCFLGPGLGVLIANYYFINKQELDIDLLYGKDNVYEYNKGYSPAGMIALVGGAILAFIFIDYSWFVGFPSSMVIYTILKNMGIEKKYEEVQQKARLA</sequence>
<gene>
    <name evidence="7" type="ORF">CUESP1_1130</name>
</gene>
<feature type="transmembrane region" description="Helical" evidence="6">
    <location>
        <begin position="102"/>
        <end position="126"/>
    </location>
</feature>
<dbReference type="PANTHER" id="PTHR30618">
    <property type="entry name" value="NCS1 FAMILY PURINE/PYRIMIDINE TRANSPORTER"/>
    <property type="match status" value="1"/>
</dbReference>
<comment type="similarity">
    <text evidence="2">Belongs to the purine-cytosine permease (2.A.39) family.</text>
</comment>
<feature type="transmembrane region" description="Helical" evidence="6">
    <location>
        <begin position="328"/>
        <end position="345"/>
    </location>
</feature>
<keyword evidence="5 6" id="KW-0472">Membrane</keyword>
<comment type="subcellular location">
    <subcellularLocation>
        <location evidence="1">Membrane</location>
        <topology evidence="1">Multi-pass membrane protein</topology>
    </subcellularLocation>
</comment>
<dbReference type="GO" id="GO:0005886">
    <property type="term" value="C:plasma membrane"/>
    <property type="evidence" value="ECO:0007669"/>
    <property type="project" value="TreeGrafter"/>
</dbReference>
<reference evidence="7 8" key="1">
    <citation type="submission" date="2016-11" db="EMBL/GenBank/DDBJ databases">
        <authorList>
            <person name="Manzoor S."/>
        </authorList>
    </citation>
    <scope>NUCLEOTIDE SEQUENCE [LARGE SCALE GENOMIC DNA]</scope>
    <source>
        <strain evidence="7">Clostridium ultunense strain Esp</strain>
    </source>
</reference>